<dbReference type="RefSeq" id="WP_137696996.1">
    <property type="nucleotide sequence ID" value="NZ_CP061336.1"/>
</dbReference>
<dbReference type="KEGG" id="rher:EHE19_015400"/>
<dbReference type="OrthoDB" id="490158at2"/>
<dbReference type="AlphaFoldDB" id="A0A4U7JM30"/>
<organism evidence="1 2">
    <name type="scientific">Ruminiclostridium herbifermentans</name>
    <dbReference type="NCBI Taxonomy" id="2488810"/>
    <lineage>
        <taxon>Bacteria</taxon>
        <taxon>Bacillati</taxon>
        <taxon>Bacillota</taxon>
        <taxon>Clostridia</taxon>
        <taxon>Eubacteriales</taxon>
        <taxon>Oscillospiraceae</taxon>
        <taxon>Ruminiclostridium</taxon>
    </lineage>
</organism>
<proteinExistence type="predicted"/>
<gene>
    <name evidence="1" type="ORF">EHE19_015400</name>
</gene>
<protein>
    <recommendedName>
        <fullName evidence="3">Prephenate dehydratase</fullName>
    </recommendedName>
</protein>
<accession>A0A4U7JM30</accession>
<dbReference type="Proteomes" id="UP000306409">
    <property type="component" value="Chromosome"/>
</dbReference>
<keyword evidence="2" id="KW-1185">Reference proteome</keyword>
<evidence type="ECO:0008006" key="3">
    <source>
        <dbReference type="Google" id="ProtNLM"/>
    </source>
</evidence>
<dbReference type="SUPFAM" id="SSF53850">
    <property type="entry name" value="Periplasmic binding protein-like II"/>
    <property type="match status" value="1"/>
</dbReference>
<dbReference type="EMBL" id="CP061336">
    <property type="protein sequence ID" value="QNU66252.1"/>
    <property type="molecule type" value="Genomic_DNA"/>
</dbReference>
<reference evidence="1 2" key="1">
    <citation type="submission" date="2020-09" db="EMBL/GenBank/DDBJ databases">
        <title>Characterization and genome sequencing of Ruminiclostridium sp. nov. MA18.</title>
        <authorList>
            <person name="Rettenmaier R."/>
            <person name="Kowollik M.-L."/>
            <person name="Liebl W."/>
            <person name="Zverlov V."/>
        </authorList>
    </citation>
    <scope>NUCLEOTIDE SEQUENCE [LARGE SCALE GENOMIC DNA]</scope>
    <source>
        <strain evidence="1 2">MA18</strain>
    </source>
</reference>
<evidence type="ECO:0000313" key="2">
    <source>
        <dbReference type="Proteomes" id="UP000306409"/>
    </source>
</evidence>
<evidence type="ECO:0000313" key="1">
    <source>
        <dbReference type="EMBL" id="QNU66252.1"/>
    </source>
</evidence>
<sequence length="212" mass="24216">MELIMSPFIEQFEKFKFELRHKSSLKIVTLGPVGTSSNCAALFLVDELSKVNSACNYSIDLKDNFNEVYEQLRCNKTDYALVPAAYERITDFFWCKDFSNVLSFIYETPKYGIISKNDYVFSKSIDVKIASCPAVEKIVNFIGKDIQENYNLELVRTFSTAQAAEFVANGITDIGVTNESSYEIYKGKGIKFITPRYSAKILWVIFKNNKLD</sequence>
<name>A0A4U7JM30_9FIRM</name>